<dbReference type="PANTHER" id="PTHR30509">
    <property type="entry name" value="P-HYDROXYBENZOIC ACID EFFLUX PUMP SUBUNIT-RELATED"/>
    <property type="match status" value="1"/>
</dbReference>
<evidence type="ECO:0000256" key="2">
    <source>
        <dbReference type="ARBA" id="ARBA00022448"/>
    </source>
</evidence>
<protein>
    <submittedName>
        <fullName evidence="8">FUSC family protein</fullName>
    </submittedName>
</protein>
<proteinExistence type="predicted"/>
<feature type="transmembrane region" description="Helical" evidence="7">
    <location>
        <begin position="386"/>
        <end position="404"/>
    </location>
</feature>
<keyword evidence="4 7" id="KW-0812">Transmembrane</keyword>
<evidence type="ECO:0000256" key="1">
    <source>
        <dbReference type="ARBA" id="ARBA00004651"/>
    </source>
</evidence>
<evidence type="ECO:0000256" key="4">
    <source>
        <dbReference type="ARBA" id="ARBA00022692"/>
    </source>
</evidence>
<gene>
    <name evidence="8" type="ORF">JWS13_30465</name>
</gene>
<feature type="transmembrane region" description="Helical" evidence="7">
    <location>
        <begin position="103"/>
        <end position="124"/>
    </location>
</feature>
<keyword evidence="9" id="KW-1185">Reference proteome</keyword>
<evidence type="ECO:0000313" key="8">
    <source>
        <dbReference type="EMBL" id="QSE92625.1"/>
    </source>
</evidence>
<keyword evidence="6 7" id="KW-0472">Membrane</keyword>
<feature type="transmembrane region" description="Helical" evidence="7">
    <location>
        <begin position="155"/>
        <end position="176"/>
    </location>
</feature>
<dbReference type="PANTHER" id="PTHR30509:SF9">
    <property type="entry name" value="MULTIDRUG RESISTANCE PROTEIN MDTO"/>
    <property type="match status" value="1"/>
</dbReference>
<accession>A0A974W7G3</accession>
<feature type="transmembrane region" description="Helical" evidence="7">
    <location>
        <begin position="440"/>
        <end position="473"/>
    </location>
</feature>
<evidence type="ECO:0000256" key="7">
    <source>
        <dbReference type="SAM" id="Phobius"/>
    </source>
</evidence>
<keyword evidence="5 7" id="KW-1133">Transmembrane helix</keyword>
<dbReference type="RefSeq" id="WP_206009088.1">
    <property type="nucleotide sequence ID" value="NZ_CP070619.1"/>
</dbReference>
<keyword evidence="2" id="KW-0813">Transport</keyword>
<dbReference type="InterPro" id="IPR006726">
    <property type="entry name" value="PHBA_efflux_AaeB/fusaric-R"/>
</dbReference>
<reference evidence="8 9" key="1">
    <citation type="journal article" date="2021" name="Microbiol. Resour. Announc.">
        <title>Complete Genome Sequences of Two Rhodococcus sp. Strains with Large and Linear Chromosomes, Isolated from Apple Rhizosphere.</title>
        <authorList>
            <person name="Benning S."/>
            <person name="Brugnone N."/>
            <person name="Siani R."/>
            <person name="Kublik S."/>
            <person name="Schloter M."/>
            <person name="Rad V."/>
        </authorList>
    </citation>
    <scope>NUCLEOTIDE SEQUENCE [LARGE SCALE GENOMIC DNA]</scope>
    <source>
        <strain evidence="8 9">R79</strain>
    </source>
</reference>
<reference evidence="8 9" key="2">
    <citation type="journal article" date="2022" name="Arch. Microbiol.">
        <title>Rhodococcus pseudokoreensis sp. nov. isolated from the rhizosphere of young M26 apple rootstocks.</title>
        <authorList>
            <person name="Kampfer P."/>
            <person name="Glaeser S.P."/>
            <person name="Blom J."/>
            <person name="Wolf J."/>
            <person name="Benning S."/>
            <person name="Schloter M."/>
            <person name="Neumann-Schaal M."/>
        </authorList>
    </citation>
    <scope>NUCLEOTIDE SEQUENCE [LARGE SCALE GENOMIC DNA]</scope>
    <source>
        <strain evidence="8 9">R79</strain>
    </source>
</reference>
<dbReference type="Proteomes" id="UP000662986">
    <property type="component" value="Chromosome"/>
</dbReference>
<feature type="transmembrane region" description="Helical" evidence="7">
    <location>
        <begin position="509"/>
        <end position="529"/>
    </location>
</feature>
<evidence type="ECO:0000256" key="6">
    <source>
        <dbReference type="ARBA" id="ARBA00023136"/>
    </source>
</evidence>
<evidence type="ECO:0000256" key="3">
    <source>
        <dbReference type="ARBA" id="ARBA00022475"/>
    </source>
</evidence>
<sequence>MPTSTVTSRVLDRVARLDPGRAAWRSAVTATASLGAALLAGYGYSTLIAPAHGAALPMITGGVMAMQTSSAMAHPVWAARLRVALWAPLFFGSGLLIHSVATALGGTAVEIAAFALTTFIAVGVRRFGPDFSVLGLTGWTGFFISAFAAPSLAETVILLGGLPIAACVTFAVSILLRPHRPQNTLAHVLRAWTAQTDAILADADSILLQTSVTRRRRTSQRMLNRSRRLTEISLLADGWLGQADPFPETTPHGIRSHLFRMHTAVDTVVRTACDAADRLDDSRGRAVRRVVSALARHDSDLAITRSDQLFDGCESVELALFATDAIALATLRRDDPASDEHLLEEFVPAASMTPDGSLGGSASIAPMVRPRGGPRTASWHLATRQAVQASLAVAIAAAAGLLLSVDHYTWAALTAFIIFLGTSTRGDIAAKAIYRAIGTLTGMVLAIPIVLATGAHPIVVIGIALLCCAVGYYLTSVSYVYLMLCTSLAVSEMYNVMGQFNSAFAAIRIAEVLVGSIVAVLVATLVIPISTTDAITHARQQLFRSIRELLNTAAGHIHEQRPVDHHELLRMGKLVEEHTRQLTVVAAPLRVFRRGRSATDIRVALRKYDEYCIHTRRVVSSLPEHGVGALGECADLRCRLHESLEALSEKLSIEMKPKKAS</sequence>
<dbReference type="Pfam" id="PF04632">
    <property type="entry name" value="FUSC"/>
    <property type="match status" value="1"/>
</dbReference>
<evidence type="ECO:0000313" key="9">
    <source>
        <dbReference type="Proteomes" id="UP000662986"/>
    </source>
</evidence>
<keyword evidence="3" id="KW-1003">Cell membrane</keyword>
<comment type="subcellular location">
    <subcellularLocation>
        <location evidence="1">Cell membrane</location>
        <topology evidence="1">Multi-pass membrane protein</topology>
    </subcellularLocation>
</comment>
<evidence type="ECO:0000256" key="5">
    <source>
        <dbReference type="ARBA" id="ARBA00022989"/>
    </source>
</evidence>
<organism evidence="8 9">
    <name type="scientific">Rhodococcus pseudokoreensis</name>
    <dbReference type="NCBI Taxonomy" id="2811421"/>
    <lineage>
        <taxon>Bacteria</taxon>
        <taxon>Bacillati</taxon>
        <taxon>Actinomycetota</taxon>
        <taxon>Actinomycetes</taxon>
        <taxon>Mycobacteriales</taxon>
        <taxon>Nocardiaceae</taxon>
        <taxon>Rhodococcus</taxon>
    </lineage>
</organism>
<feature type="transmembrane region" description="Helical" evidence="7">
    <location>
        <begin position="77"/>
        <end position="97"/>
    </location>
</feature>
<dbReference type="EMBL" id="CP070619">
    <property type="protein sequence ID" value="QSE92625.1"/>
    <property type="molecule type" value="Genomic_DNA"/>
</dbReference>
<feature type="transmembrane region" description="Helical" evidence="7">
    <location>
        <begin position="131"/>
        <end position="149"/>
    </location>
</feature>
<name>A0A974W7G3_9NOCA</name>